<dbReference type="OrthoDB" id="4142200at2759"/>
<sequence length="94" mass="10056">MKMEISCYSASVHSAATPFGSLLSGVLMDRIGRKLVLQLASVPLVLGWVLISISENHAILLLGRVIAGLSSGLSAAAGQVRKMIYIFTVDKEKR</sequence>
<feature type="transmembrane region" description="Helical" evidence="5">
    <location>
        <begin position="59"/>
        <end position="77"/>
    </location>
</feature>
<evidence type="ECO:0000256" key="4">
    <source>
        <dbReference type="ARBA" id="ARBA00023136"/>
    </source>
</evidence>
<organism evidence="7 8">
    <name type="scientific">Rhynchophorus ferrugineus</name>
    <name type="common">Red palm weevil</name>
    <name type="synonym">Curculio ferrugineus</name>
    <dbReference type="NCBI Taxonomy" id="354439"/>
    <lineage>
        <taxon>Eukaryota</taxon>
        <taxon>Metazoa</taxon>
        <taxon>Ecdysozoa</taxon>
        <taxon>Arthropoda</taxon>
        <taxon>Hexapoda</taxon>
        <taxon>Insecta</taxon>
        <taxon>Pterygota</taxon>
        <taxon>Neoptera</taxon>
        <taxon>Endopterygota</taxon>
        <taxon>Coleoptera</taxon>
        <taxon>Polyphaga</taxon>
        <taxon>Cucujiformia</taxon>
        <taxon>Curculionidae</taxon>
        <taxon>Dryophthorinae</taxon>
        <taxon>Rhynchophorus</taxon>
    </lineage>
</organism>
<evidence type="ECO:0000313" key="7">
    <source>
        <dbReference type="EMBL" id="KAF7275488.1"/>
    </source>
</evidence>
<accession>A0A834M9B8</accession>
<dbReference type="InterPro" id="IPR036259">
    <property type="entry name" value="MFS_trans_sf"/>
</dbReference>
<dbReference type="PROSITE" id="PS50850">
    <property type="entry name" value="MFS"/>
    <property type="match status" value="1"/>
</dbReference>
<proteinExistence type="predicted"/>
<keyword evidence="4 5" id="KW-0472">Membrane</keyword>
<protein>
    <recommendedName>
        <fullName evidence="6">Major facilitator superfamily (MFS) profile domain-containing protein</fullName>
    </recommendedName>
</protein>
<feature type="domain" description="Major facilitator superfamily (MFS) profile" evidence="6">
    <location>
        <begin position="1"/>
        <end position="94"/>
    </location>
</feature>
<keyword evidence="8" id="KW-1185">Reference proteome</keyword>
<evidence type="ECO:0000259" key="6">
    <source>
        <dbReference type="PROSITE" id="PS50850"/>
    </source>
</evidence>
<dbReference type="Proteomes" id="UP000625711">
    <property type="component" value="Unassembled WGS sequence"/>
</dbReference>
<keyword evidence="2 5" id="KW-0812">Transmembrane</keyword>
<comment type="caution">
    <text evidence="7">The sequence shown here is derived from an EMBL/GenBank/DDBJ whole genome shotgun (WGS) entry which is preliminary data.</text>
</comment>
<dbReference type="InterPro" id="IPR020846">
    <property type="entry name" value="MFS_dom"/>
</dbReference>
<evidence type="ECO:0000256" key="5">
    <source>
        <dbReference type="SAM" id="Phobius"/>
    </source>
</evidence>
<name>A0A834M9B8_RHYFE</name>
<comment type="subcellular location">
    <subcellularLocation>
        <location evidence="1">Membrane</location>
        <topology evidence="1">Multi-pass membrane protein</topology>
    </subcellularLocation>
</comment>
<dbReference type="InterPro" id="IPR050549">
    <property type="entry name" value="MFS_Trehalose_Transporter"/>
</dbReference>
<evidence type="ECO:0000313" key="8">
    <source>
        <dbReference type="Proteomes" id="UP000625711"/>
    </source>
</evidence>
<dbReference type="GO" id="GO:0022857">
    <property type="term" value="F:transmembrane transporter activity"/>
    <property type="evidence" value="ECO:0007669"/>
    <property type="project" value="InterPro"/>
</dbReference>
<evidence type="ECO:0000256" key="3">
    <source>
        <dbReference type="ARBA" id="ARBA00022989"/>
    </source>
</evidence>
<keyword evidence="3 5" id="KW-1133">Transmembrane helix</keyword>
<evidence type="ECO:0000256" key="2">
    <source>
        <dbReference type="ARBA" id="ARBA00022692"/>
    </source>
</evidence>
<dbReference type="EMBL" id="JAACXV010010242">
    <property type="protein sequence ID" value="KAF7275488.1"/>
    <property type="molecule type" value="Genomic_DNA"/>
</dbReference>
<dbReference type="SUPFAM" id="SSF103473">
    <property type="entry name" value="MFS general substrate transporter"/>
    <property type="match status" value="1"/>
</dbReference>
<dbReference type="GO" id="GO:0016020">
    <property type="term" value="C:membrane"/>
    <property type="evidence" value="ECO:0007669"/>
    <property type="project" value="UniProtKB-SubCell"/>
</dbReference>
<dbReference type="Gene3D" id="1.20.1250.20">
    <property type="entry name" value="MFS general substrate transporter like domains"/>
    <property type="match status" value="1"/>
</dbReference>
<gene>
    <name evidence="7" type="ORF">GWI33_011670</name>
</gene>
<dbReference type="AlphaFoldDB" id="A0A834M9B8"/>
<dbReference type="PANTHER" id="PTHR48021:SF7">
    <property type="entry name" value="RH09188P"/>
    <property type="match status" value="1"/>
</dbReference>
<reference evidence="7" key="1">
    <citation type="submission" date="2020-08" db="EMBL/GenBank/DDBJ databases">
        <title>Genome sequencing and assembly of the red palm weevil Rhynchophorus ferrugineus.</title>
        <authorList>
            <person name="Dias G.B."/>
            <person name="Bergman C.M."/>
            <person name="Manee M."/>
        </authorList>
    </citation>
    <scope>NUCLEOTIDE SEQUENCE</scope>
    <source>
        <strain evidence="7">AA-2017</strain>
        <tissue evidence="7">Whole larva</tissue>
    </source>
</reference>
<evidence type="ECO:0000256" key="1">
    <source>
        <dbReference type="ARBA" id="ARBA00004141"/>
    </source>
</evidence>
<dbReference type="InterPro" id="IPR005828">
    <property type="entry name" value="MFS_sugar_transport-like"/>
</dbReference>
<dbReference type="PROSITE" id="PS00216">
    <property type="entry name" value="SUGAR_TRANSPORT_1"/>
    <property type="match status" value="1"/>
</dbReference>
<feature type="transmembrane region" description="Helical" evidence="5">
    <location>
        <begin position="35"/>
        <end position="53"/>
    </location>
</feature>
<dbReference type="Pfam" id="PF00083">
    <property type="entry name" value="Sugar_tr"/>
    <property type="match status" value="1"/>
</dbReference>
<dbReference type="PANTHER" id="PTHR48021">
    <property type="match status" value="1"/>
</dbReference>
<dbReference type="InterPro" id="IPR005829">
    <property type="entry name" value="Sugar_transporter_CS"/>
</dbReference>